<dbReference type="InterPro" id="IPR025623">
    <property type="entry name" value="YusW"/>
</dbReference>
<dbReference type="STRING" id="930146.SAMN05192533_11025"/>
<dbReference type="AlphaFoldDB" id="A0A1H8ELL0"/>
<gene>
    <name evidence="1" type="ORF">SAMN05192533_11025</name>
</gene>
<proteinExistence type="predicted"/>
<dbReference type="EMBL" id="FOBW01000010">
    <property type="protein sequence ID" value="SEN20369.1"/>
    <property type="molecule type" value="Genomic_DNA"/>
</dbReference>
<organism evidence="1 2">
    <name type="scientific">Mesobacillus persicus</name>
    <dbReference type="NCBI Taxonomy" id="930146"/>
    <lineage>
        <taxon>Bacteria</taxon>
        <taxon>Bacillati</taxon>
        <taxon>Bacillota</taxon>
        <taxon>Bacilli</taxon>
        <taxon>Bacillales</taxon>
        <taxon>Bacillaceae</taxon>
        <taxon>Mesobacillus</taxon>
    </lineage>
</organism>
<evidence type="ECO:0000313" key="2">
    <source>
        <dbReference type="Proteomes" id="UP000198553"/>
    </source>
</evidence>
<protein>
    <submittedName>
        <fullName evidence="1">YusW-like protein</fullName>
    </submittedName>
</protein>
<dbReference type="Pfam" id="PF14039">
    <property type="entry name" value="YusW"/>
    <property type="match status" value="1"/>
</dbReference>
<dbReference type="PROSITE" id="PS51257">
    <property type="entry name" value="PROKAR_LIPOPROTEIN"/>
    <property type="match status" value="1"/>
</dbReference>
<name>A0A1H8ELL0_9BACI</name>
<evidence type="ECO:0000313" key="1">
    <source>
        <dbReference type="EMBL" id="SEN20369.1"/>
    </source>
</evidence>
<sequence>MKNNHILLSIIFLLFLLTGCNTDNDRVSNPPPDAPVEEETNKLKTADRNLFAFTSFDLEVEYENHRSFEIKYDNEIDGMEVELEDDRTNKSQSGDEAFDQIEPIFQTFTFDSSTPKDEVIAEVLEAFDLDTNYQKFELDVDFSDGSEKDYNNYS</sequence>
<accession>A0A1H8ELL0</accession>
<reference evidence="2" key="1">
    <citation type="submission" date="2016-10" db="EMBL/GenBank/DDBJ databases">
        <authorList>
            <person name="Varghese N."/>
            <person name="Submissions S."/>
        </authorList>
    </citation>
    <scope>NUCLEOTIDE SEQUENCE [LARGE SCALE GENOMIC DNA]</scope>
    <source>
        <strain evidence="2">B48,IBRC-M 10115,DSM 25386,CECT 8001</strain>
    </source>
</reference>
<dbReference type="Proteomes" id="UP000198553">
    <property type="component" value="Unassembled WGS sequence"/>
</dbReference>
<keyword evidence="2" id="KW-1185">Reference proteome</keyword>
<dbReference type="RefSeq" id="WP_170843894.1">
    <property type="nucleotide sequence ID" value="NZ_FOBW01000010.1"/>
</dbReference>